<comment type="caution">
    <text evidence="4">The sequence shown here is derived from an EMBL/GenBank/DDBJ whole genome shotgun (WGS) entry which is preliminary data.</text>
</comment>
<keyword evidence="2" id="KW-1133">Transmembrane helix</keyword>
<protein>
    <recommendedName>
        <fullName evidence="3">Septum formation-related domain-containing protein</fullName>
    </recommendedName>
</protein>
<feature type="transmembrane region" description="Helical" evidence="2">
    <location>
        <begin position="156"/>
        <end position="179"/>
    </location>
</feature>
<dbReference type="InterPro" id="IPR026004">
    <property type="entry name" value="Septum_form"/>
</dbReference>
<feature type="compositionally biased region" description="Pro residues" evidence="1">
    <location>
        <begin position="78"/>
        <end position="112"/>
    </location>
</feature>
<evidence type="ECO:0000256" key="2">
    <source>
        <dbReference type="SAM" id="Phobius"/>
    </source>
</evidence>
<evidence type="ECO:0000313" key="5">
    <source>
        <dbReference type="Proteomes" id="UP001500929"/>
    </source>
</evidence>
<gene>
    <name evidence="4" type="ORF">GCM10009851_06070</name>
</gene>
<feature type="compositionally biased region" description="Basic and acidic residues" evidence="1">
    <location>
        <begin position="22"/>
        <end position="34"/>
    </location>
</feature>
<keyword evidence="2" id="KW-0472">Membrane</keyword>
<dbReference type="Pfam" id="PF13845">
    <property type="entry name" value="Septum_form"/>
    <property type="match status" value="1"/>
</dbReference>
<dbReference type="Proteomes" id="UP001500929">
    <property type="component" value="Unassembled WGS sequence"/>
</dbReference>
<evidence type="ECO:0000313" key="4">
    <source>
        <dbReference type="EMBL" id="GAA2225184.1"/>
    </source>
</evidence>
<feature type="region of interest" description="Disordered" evidence="1">
    <location>
        <begin position="183"/>
        <end position="218"/>
    </location>
</feature>
<feature type="compositionally biased region" description="Low complexity" evidence="1">
    <location>
        <begin position="62"/>
        <end position="77"/>
    </location>
</feature>
<feature type="compositionally biased region" description="Pro residues" evidence="1">
    <location>
        <begin position="193"/>
        <end position="211"/>
    </location>
</feature>
<organism evidence="4 5">
    <name type="scientific">Herbiconiux moechotypicola</name>
    <dbReference type="NCBI Taxonomy" id="637393"/>
    <lineage>
        <taxon>Bacteria</taxon>
        <taxon>Bacillati</taxon>
        <taxon>Actinomycetota</taxon>
        <taxon>Actinomycetes</taxon>
        <taxon>Micrococcales</taxon>
        <taxon>Microbacteriaceae</taxon>
        <taxon>Herbiconiux</taxon>
    </lineage>
</organism>
<accession>A0ABN3D9Z5</accession>
<name>A0ABN3D9Z5_9MICO</name>
<keyword evidence="2" id="KW-0812">Transmembrane</keyword>
<evidence type="ECO:0000256" key="1">
    <source>
        <dbReference type="SAM" id="MobiDB-lite"/>
    </source>
</evidence>
<evidence type="ECO:0000259" key="3">
    <source>
        <dbReference type="Pfam" id="PF13845"/>
    </source>
</evidence>
<sequence length="347" mass="34631">MTGPHDDPPADPAEPGRGGRHASVDDARLHEGERLVAPPTPPTPPDGMQSVDAANDPAGLTAQPGSSATPGSAARAAPAPPPESSSPPSMPSASSAPPPPSDSAAPGEPPAYPVLNAPPASPAAATHVPRHGDPAYVGTHRLPPERMRARRTTTTIAIAAGAVAIVLIAGLFAAGRLWADTGGGAAAAVSPTSSPPASTPSATPTPTPAPEPTVGTVPTAAAAPGLQPWTALAGGECLTGYTSPFAEEFTVVDCASEHTAQLVATGLFAGDPGTTYPGEAELASRMNLLCTDPAVLDRAAAAAIADLQWQPAYPLEAAWNDGDRRWFCFFSSNSGAPLPVSLVPAVG</sequence>
<feature type="region of interest" description="Disordered" evidence="1">
    <location>
        <begin position="1"/>
        <end position="146"/>
    </location>
</feature>
<proteinExistence type="predicted"/>
<dbReference type="EMBL" id="BAAAQY010000002">
    <property type="protein sequence ID" value="GAA2225184.1"/>
    <property type="molecule type" value="Genomic_DNA"/>
</dbReference>
<reference evidence="4 5" key="1">
    <citation type="journal article" date="2019" name="Int. J. Syst. Evol. Microbiol.">
        <title>The Global Catalogue of Microorganisms (GCM) 10K type strain sequencing project: providing services to taxonomists for standard genome sequencing and annotation.</title>
        <authorList>
            <consortium name="The Broad Institute Genomics Platform"/>
            <consortium name="The Broad Institute Genome Sequencing Center for Infectious Disease"/>
            <person name="Wu L."/>
            <person name="Ma J."/>
        </authorList>
    </citation>
    <scope>NUCLEOTIDE SEQUENCE [LARGE SCALE GENOMIC DNA]</scope>
    <source>
        <strain evidence="4 5">JCM 16117</strain>
    </source>
</reference>
<feature type="domain" description="Septum formation-related" evidence="3">
    <location>
        <begin position="235"/>
        <end position="330"/>
    </location>
</feature>
<keyword evidence="5" id="KW-1185">Reference proteome</keyword>
<dbReference type="RefSeq" id="WP_259478446.1">
    <property type="nucleotide sequence ID" value="NZ_BAAAQY010000002.1"/>
</dbReference>